<sequence>HIGVSGILAAVAAGMTIPRSGVMRRAPLAMRLRANSTWAMLEFVFNGMVFLLLGLQLPGILESSLAAAEADPNVETWMLFTDIVLIYAALMLVRFGWLWTMKKFSLRFLKKKPMEFASWTSREILIASFAGVRGASTLAGGRARPG</sequence>
<dbReference type="GO" id="GO:0015297">
    <property type="term" value="F:antiporter activity"/>
    <property type="evidence" value="ECO:0007669"/>
    <property type="project" value="UniProtKB-KW"/>
</dbReference>
<keyword evidence="2" id="KW-0813">Transport</keyword>
<dbReference type="InterPro" id="IPR006153">
    <property type="entry name" value="Cation/H_exchanger_TM"/>
</dbReference>
<evidence type="ECO:0000256" key="4">
    <source>
        <dbReference type="ARBA" id="ARBA00022692"/>
    </source>
</evidence>
<organism evidence="10 11">
    <name type="scientific">Salmonella enterica subsp. enterica serovar Wilhelmsburg</name>
    <dbReference type="NCBI Taxonomy" id="1960126"/>
    <lineage>
        <taxon>Bacteria</taxon>
        <taxon>Pseudomonadati</taxon>
        <taxon>Pseudomonadota</taxon>
        <taxon>Gammaproteobacteria</taxon>
        <taxon>Enterobacterales</taxon>
        <taxon>Enterobacteriaceae</taxon>
        <taxon>Salmonella</taxon>
    </lineage>
</organism>
<feature type="transmembrane region" description="Helical" evidence="8">
    <location>
        <begin position="77"/>
        <end position="100"/>
    </location>
</feature>
<comment type="subcellular location">
    <subcellularLocation>
        <location evidence="1">Membrane</location>
        <topology evidence="1">Multi-pass membrane protein</topology>
    </subcellularLocation>
</comment>
<keyword evidence="2" id="KW-0050">Antiport</keyword>
<evidence type="ECO:0000313" key="10">
    <source>
        <dbReference type="EMBL" id="TGC94186.1"/>
    </source>
</evidence>
<keyword evidence="3" id="KW-1003">Cell membrane</keyword>
<evidence type="ECO:0000256" key="6">
    <source>
        <dbReference type="ARBA" id="ARBA00023065"/>
    </source>
</evidence>
<dbReference type="Pfam" id="PF00999">
    <property type="entry name" value="Na_H_Exchanger"/>
    <property type="match status" value="1"/>
</dbReference>
<accession>A0A659R318</accession>
<name>A0A659R318_SALET</name>
<evidence type="ECO:0000256" key="3">
    <source>
        <dbReference type="ARBA" id="ARBA00022519"/>
    </source>
</evidence>
<evidence type="ECO:0000256" key="2">
    <source>
        <dbReference type="ARBA" id="ARBA00022449"/>
    </source>
</evidence>
<feature type="domain" description="Cation/H+ exchanger transmembrane" evidence="9">
    <location>
        <begin position="2"/>
        <end position="140"/>
    </location>
</feature>
<feature type="transmembrane region" description="Helical" evidence="8">
    <location>
        <begin position="38"/>
        <end position="57"/>
    </location>
</feature>
<comment type="caution">
    <text evidence="10">The sequence shown here is derived from an EMBL/GenBank/DDBJ whole genome shotgun (WGS) entry which is preliminary data.</text>
</comment>
<dbReference type="GO" id="GO:0016020">
    <property type="term" value="C:membrane"/>
    <property type="evidence" value="ECO:0007669"/>
    <property type="project" value="UniProtKB-SubCell"/>
</dbReference>
<dbReference type="GO" id="GO:1902600">
    <property type="term" value="P:proton transmembrane transport"/>
    <property type="evidence" value="ECO:0007669"/>
    <property type="project" value="InterPro"/>
</dbReference>
<evidence type="ECO:0000259" key="9">
    <source>
        <dbReference type="Pfam" id="PF00999"/>
    </source>
</evidence>
<feature type="non-terminal residue" evidence="10">
    <location>
        <position position="1"/>
    </location>
</feature>
<keyword evidence="4 8" id="KW-0812">Transmembrane</keyword>
<dbReference type="AlphaFoldDB" id="A0A659R318"/>
<evidence type="ECO:0000256" key="8">
    <source>
        <dbReference type="SAM" id="Phobius"/>
    </source>
</evidence>
<reference evidence="10 11" key="1">
    <citation type="submission" date="2018-03" db="EMBL/GenBank/DDBJ databases">
        <title>Non-Typhoidal Salmonella genome sequencing and assembly.</title>
        <authorList>
            <person name="Matchawe C."/>
        </authorList>
    </citation>
    <scope>NUCLEOTIDE SEQUENCE [LARGE SCALE GENOMIC DNA]</scope>
    <source>
        <strain evidence="10 11">35dea</strain>
    </source>
</reference>
<dbReference type="EMBL" id="PYKB01000662">
    <property type="protein sequence ID" value="TGC94186.1"/>
    <property type="molecule type" value="Genomic_DNA"/>
</dbReference>
<gene>
    <name evidence="10" type="ORF">C9F09_09950</name>
</gene>
<keyword evidence="3" id="KW-0997">Cell inner membrane</keyword>
<feature type="non-terminal residue" evidence="10">
    <location>
        <position position="146"/>
    </location>
</feature>
<evidence type="ECO:0000256" key="5">
    <source>
        <dbReference type="ARBA" id="ARBA00022989"/>
    </source>
</evidence>
<keyword evidence="6" id="KW-0406">Ion transport</keyword>
<evidence type="ECO:0000256" key="1">
    <source>
        <dbReference type="ARBA" id="ARBA00004141"/>
    </source>
</evidence>
<keyword evidence="7 8" id="KW-0472">Membrane</keyword>
<dbReference type="Proteomes" id="UP000298491">
    <property type="component" value="Unassembled WGS sequence"/>
</dbReference>
<keyword evidence="5 8" id="KW-1133">Transmembrane helix</keyword>
<proteinExistence type="predicted"/>
<protein>
    <submittedName>
        <fullName evidence="10">Na+/H+ antiporter</fullName>
    </submittedName>
</protein>
<evidence type="ECO:0000313" key="11">
    <source>
        <dbReference type="Proteomes" id="UP000298491"/>
    </source>
</evidence>
<evidence type="ECO:0000256" key="7">
    <source>
        <dbReference type="ARBA" id="ARBA00023136"/>
    </source>
</evidence>